<keyword evidence="4 7" id="KW-0812">Transmembrane</keyword>
<evidence type="ECO:0000256" key="1">
    <source>
        <dbReference type="ARBA" id="ARBA00004651"/>
    </source>
</evidence>
<gene>
    <name evidence="8" type="ORF">DFQ15_101291</name>
</gene>
<proteinExistence type="inferred from homology"/>
<dbReference type="InterPro" id="IPR052518">
    <property type="entry name" value="CHR_Transporter"/>
</dbReference>
<keyword evidence="3" id="KW-1003">Cell membrane</keyword>
<dbReference type="PANTHER" id="PTHR43663:SF1">
    <property type="entry name" value="CHROMATE TRANSPORTER"/>
    <property type="match status" value="1"/>
</dbReference>
<evidence type="ECO:0000313" key="9">
    <source>
        <dbReference type="Proteomes" id="UP000247540"/>
    </source>
</evidence>
<dbReference type="RefSeq" id="WP_110464235.1">
    <property type="nucleotide sequence ID" value="NZ_JAMOFZ010000002.1"/>
</dbReference>
<feature type="transmembrane region" description="Helical" evidence="7">
    <location>
        <begin position="134"/>
        <end position="152"/>
    </location>
</feature>
<dbReference type="GO" id="GO:0015109">
    <property type="term" value="F:chromate transmembrane transporter activity"/>
    <property type="evidence" value="ECO:0007669"/>
    <property type="project" value="InterPro"/>
</dbReference>
<dbReference type="AlphaFoldDB" id="A0A318SY62"/>
<organism evidence="8 9">
    <name type="scientific">Xylophilus ampelinus</name>
    <dbReference type="NCBI Taxonomy" id="54067"/>
    <lineage>
        <taxon>Bacteria</taxon>
        <taxon>Pseudomonadati</taxon>
        <taxon>Pseudomonadota</taxon>
        <taxon>Betaproteobacteria</taxon>
        <taxon>Burkholderiales</taxon>
        <taxon>Xylophilus</taxon>
    </lineage>
</organism>
<dbReference type="Proteomes" id="UP000247540">
    <property type="component" value="Unassembled WGS sequence"/>
</dbReference>
<feature type="transmembrane region" description="Helical" evidence="7">
    <location>
        <begin position="159"/>
        <end position="178"/>
    </location>
</feature>
<evidence type="ECO:0000256" key="4">
    <source>
        <dbReference type="ARBA" id="ARBA00022692"/>
    </source>
</evidence>
<feature type="transmembrane region" description="Helical" evidence="7">
    <location>
        <begin position="97"/>
        <end position="122"/>
    </location>
</feature>
<evidence type="ECO:0000256" key="7">
    <source>
        <dbReference type="SAM" id="Phobius"/>
    </source>
</evidence>
<keyword evidence="6 7" id="KW-0472">Membrane</keyword>
<dbReference type="PANTHER" id="PTHR43663">
    <property type="entry name" value="CHROMATE TRANSPORT PROTEIN-RELATED"/>
    <property type="match status" value="1"/>
</dbReference>
<accession>A0A318SY62</accession>
<dbReference type="Pfam" id="PF02417">
    <property type="entry name" value="Chromate_transp"/>
    <property type="match status" value="1"/>
</dbReference>
<dbReference type="GO" id="GO:0005886">
    <property type="term" value="C:plasma membrane"/>
    <property type="evidence" value="ECO:0007669"/>
    <property type="project" value="UniProtKB-SubCell"/>
</dbReference>
<dbReference type="EMBL" id="QJTC01000001">
    <property type="protein sequence ID" value="PYE79967.1"/>
    <property type="molecule type" value="Genomic_DNA"/>
</dbReference>
<evidence type="ECO:0000256" key="3">
    <source>
        <dbReference type="ARBA" id="ARBA00022475"/>
    </source>
</evidence>
<dbReference type="OrthoDB" id="8596378at2"/>
<protein>
    <submittedName>
        <fullName evidence="8">Chromate transporter</fullName>
    </submittedName>
</protein>
<comment type="similarity">
    <text evidence="2">Belongs to the chromate ion transporter (CHR) (TC 2.A.51) family.</text>
</comment>
<keyword evidence="5 7" id="KW-1133">Transmembrane helix</keyword>
<evidence type="ECO:0000313" key="8">
    <source>
        <dbReference type="EMBL" id="PYE79967.1"/>
    </source>
</evidence>
<dbReference type="InterPro" id="IPR003370">
    <property type="entry name" value="Chromate_transpt"/>
</dbReference>
<comment type="subcellular location">
    <subcellularLocation>
        <location evidence="1">Cell membrane</location>
        <topology evidence="1">Multi-pass membrane protein</topology>
    </subcellularLocation>
</comment>
<comment type="caution">
    <text evidence="8">The sequence shown here is derived from an EMBL/GenBank/DDBJ whole genome shotgun (WGS) entry which is preliminary data.</text>
</comment>
<keyword evidence="9" id="KW-1185">Reference proteome</keyword>
<feature type="transmembrane region" description="Helical" evidence="7">
    <location>
        <begin position="29"/>
        <end position="49"/>
    </location>
</feature>
<evidence type="ECO:0000256" key="6">
    <source>
        <dbReference type="ARBA" id="ARBA00023136"/>
    </source>
</evidence>
<name>A0A318SY62_9BURK</name>
<evidence type="ECO:0000256" key="2">
    <source>
        <dbReference type="ARBA" id="ARBA00005262"/>
    </source>
</evidence>
<reference evidence="8 9" key="1">
    <citation type="submission" date="2018-06" db="EMBL/GenBank/DDBJ databases">
        <title>Genomic Encyclopedia of Type Strains, Phase III (KMG-III): the genomes of soil and plant-associated and newly described type strains.</title>
        <authorList>
            <person name="Whitman W."/>
        </authorList>
    </citation>
    <scope>NUCLEOTIDE SEQUENCE [LARGE SCALE GENOMIC DNA]</scope>
    <source>
        <strain evidence="8 9">CECT 7646</strain>
    </source>
</reference>
<sequence>MPAAPPSSTPRAPTPEEPGLLPGPDSLRALFVAFTLLALQGFGGVLVVVQRELVERRRWMGRAEFLEEWAVAQIMPGPNVVNLGLILGDRFFGWRGAVVALLGLITVPMCVVLTLAVFYGHYQDRPAVAGTLRGMAAVAAGLILATGLKLVPALRQHPLGVPLCAVFGGACFAMIALLRWPLPAVLLGVGGLSCVLTWRKLRP</sequence>
<evidence type="ECO:0000256" key="5">
    <source>
        <dbReference type="ARBA" id="ARBA00022989"/>
    </source>
</evidence>